<feature type="domain" description="DUF7086" evidence="2">
    <location>
        <begin position="163"/>
        <end position="295"/>
    </location>
</feature>
<keyword evidence="4" id="KW-1185">Reference proteome</keyword>
<feature type="region of interest" description="Disordered" evidence="1">
    <location>
        <begin position="124"/>
        <end position="149"/>
    </location>
</feature>
<dbReference type="EMBL" id="QZWG01000006">
    <property type="protein sequence ID" value="RZC05250.1"/>
    <property type="molecule type" value="Genomic_DNA"/>
</dbReference>
<dbReference type="PANTHER" id="PTHR34272:SF1">
    <property type="entry name" value="EXPRESSED PROTEIN"/>
    <property type="match status" value="1"/>
</dbReference>
<proteinExistence type="predicted"/>
<dbReference type="AlphaFoldDB" id="A0A445K353"/>
<comment type="caution">
    <text evidence="3">The sequence shown here is derived from an EMBL/GenBank/DDBJ whole genome shotgun (WGS) entry which is preliminary data.</text>
</comment>
<evidence type="ECO:0000256" key="1">
    <source>
        <dbReference type="SAM" id="MobiDB-lite"/>
    </source>
</evidence>
<protein>
    <recommendedName>
        <fullName evidence="2">DUF7086 domain-containing protein</fullName>
    </recommendedName>
</protein>
<evidence type="ECO:0000259" key="2">
    <source>
        <dbReference type="Pfam" id="PF23324"/>
    </source>
</evidence>
<reference evidence="3 4" key="1">
    <citation type="submission" date="2018-09" db="EMBL/GenBank/DDBJ databases">
        <title>A high-quality reference genome of wild soybean provides a powerful tool to mine soybean genomes.</title>
        <authorList>
            <person name="Xie M."/>
            <person name="Chung C.Y.L."/>
            <person name="Li M.-W."/>
            <person name="Wong F.-L."/>
            <person name="Chan T.-F."/>
            <person name="Lam H.-M."/>
        </authorList>
    </citation>
    <scope>NUCLEOTIDE SEQUENCE [LARGE SCALE GENOMIC DNA]</scope>
    <source>
        <strain evidence="4">cv. W05</strain>
        <tissue evidence="3">Hypocotyl of etiolated seedlings</tissue>
    </source>
</reference>
<sequence>MDNFFRAPGTKNAMDLEDHEHDLTLSLRCGSPERITIQSSPITTLPQTNISLVELQMSYPNYLVSSSNYNINPFLVSCSNHSITPNWLGSSSNHNPNPYPNFPSGGGAANNNYVVDVNAAPTSVLTRRSRRGSSQRWSQGKSETVPAPFPWATDRRATVHNRKYLLQNNVVAISGRFECKRCEKEFEVTLDLEEKVNELRKFIEKESGSMHDRAPAAWVNPVLSKCVHCGKENSAKPILGDKKRAINWLFLLLGQILGFCNLGQLKYFCKHTNNHRTGAKDRLLYLAYMTISKQLVPEWFD</sequence>
<gene>
    <name evidence="3" type="ORF">D0Y65_013427</name>
</gene>
<name>A0A445K353_GLYSO</name>
<dbReference type="InterPro" id="IPR055513">
    <property type="entry name" value="DUF7086"/>
</dbReference>
<evidence type="ECO:0000313" key="3">
    <source>
        <dbReference type="EMBL" id="RZC05250.1"/>
    </source>
</evidence>
<accession>A0A445K353</accession>
<organism evidence="3 4">
    <name type="scientific">Glycine soja</name>
    <name type="common">Wild soybean</name>
    <dbReference type="NCBI Taxonomy" id="3848"/>
    <lineage>
        <taxon>Eukaryota</taxon>
        <taxon>Viridiplantae</taxon>
        <taxon>Streptophyta</taxon>
        <taxon>Embryophyta</taxon>
        <taxon>Tracheophyta</taxon>
        <taxon>Spermatophyta</taxon>
        <taxon>Magnoliopsida</taxon>
        <taxon>eudicotyledons</taxon>
        <taxon>Gunneridae</taxon>
        <taxon>Pentapetalae</taxon>
        <taxon>rosids</taxon>
        <taxon>fabids</taxon>
        <taxon>Fabales</taxon>
        <taxon>Fabaceae</taxon>
        <taxon>Papilionoideae</taxon>
        <taxon>50 kb inversion clade</taxon>
        <taxon>NPAAA clade</taxon>
        <taxon>indigoferoid/millettioid clade</taxon>
        <taxon>Phaseoleae</taxon>
        <taxon>Glycine</taxon>
        <taxon>Glycine subgen. Soja</taxon>
    </lineage>
</organism>
<dbReference type="Pfam" id="PF23324">
    <property type="entry name" value="DUF7086"/>
    <property type="match status" value="1"/>
</dbReference>
<dbReference type="PANTHER" id="PTHR34272">
    <property type="entry name" value="EXPRESSED PROTEIN"/>
    <property type="match status" value="1"/>
</dbReference>
<dbReference type="Proteomes" id="UP000289340">
    <property type="component" value="Chromosome 6"/>
</dbReference>
<evidence type="ECO:0000313" key="4">
    <source>
        <dbReference type="Proteomes" id="UP000289340"/>
    </source>
</evidence>